<evidence type="ECO:0008006" key="4">
    <source>
        <dbReference type="Google" id="ProtNLM"/>
    </source>
</evidence>
<name>A0A365UCF2_9RHOB</name>
<gene>
    <name evidence="2" type="ORF">DRV85_02700</name>
</gene>
<feature type="signal peptide" evidence="1">
    <location>
        <begin position="1"/>
        <end position="18"/>
    </location>
</feature>
<dbReference type="RefSeq" id="WP_113287900.1">
    <property type="nucleotide sequence ID" value="NZ_QNTQ01000002.1"/>
</dbReference>
<dbReference type="PROSITE" id="PS51257">
    <property type="entry name" value="PROKAR_LIPOPROTEIN"/>
    <property type="match status" value="1"/>
</dbReference>
<accession>A0A365UCF2</accession>
<dbReference type="AlphaFoldDB" id="A0A365UCF2"/>
<evidence type="ECO:0000313" key="2">
    <source>
        <dbReference type="EMBL" id="RBI87052.1"/>
    </source>
</evidence>
<evidence type="ECO:0000313" key="3">
    <source>
        <dbReference type="Proteomes" id="UP000253370"/>
    </source>
</evidence>
<proteinExistence type="predicted"/>
<protein>
    <recommendedName>
        <fullName evidence="4">NADH dehydrogenase subunit E</fullName>
    </recommendedName>
</protein>
<dbReference type="OrthoDB" id="7867343at2"/>
<reference evidence="2 3" key="1">
    <citation type="submission" date="2018-07" db="EMBL/GenBank/DDBJ databases">
        <title>Rhodosalinus sp. strain E84T genomic sequence and assembly.</title>
        <authorList>
            <person name="Liu Z.-W."/>
            <person name="Lu D.-C."/>
        </authorList>
    </citation>
    <scope>NUCLEOTIDE SEQUENCE [LARGE SCALE GENOMIC DNA]</scope>
    <source>
        <strain evidence="2 3">E84</strain>
    </source>
</reference>
<dbReference type="Proteomes" id="UP000253370">
    <property type="component" value="Unassembled WGS sequence"/>
</dbReference>
<keyword evidence="3" id="KW-1185">Reference proteome</keyword>
<evidence type="ECO:0000256" key="1">
    <source>
        <dbReference type="SAM" id="SignalP"/>
    </source>
</evidence>
<dbReference type="EMBL" id="QNTQ01000002">
    <property type="protein sequence ID" value="RBI87052.1"/>
    <property type="molecule type" value="Genomic_DNA"/>
</dbReference>
<organism evidence="2 3">
    <name type="scientific">Rhodosalinus halophilus</name>
    <dbReference type="NCBI Taxonomy" id="2259333"/>
    <lineage>
        <taxon>Bacteria</taxon>
        <taxon>Pseudomonadati</taxon>
        <taxon>Pseudomonadota</taxon>
        <taxon>Alphaproteobacteria</taxon>
        <taxon>Rhodobacterales</taxon>
        <taxon>Paracoccaceae</taxon>
        <taxon>Rhodosalinus</taxon>
    </lineage>
</organism>
<comment type="caution">
    <text evidence="2">The sequence shown here is derived from an EMBL/GenBank/DDBJ whole genome shotgun (WGS) entry which is preliminary data.</text>
</comment>
<sequence>MKRAFAALLCLSLSAACALPPEGTTEEDRANYDSAVASIGCTLQYESDYAPVELQTGLTREQVMAISNYRIALEQAVRTPEGGVRLTTGPCAPAA</sequence>
<keyword evidence="1" id="KW-0732">Signal</keyword>
<feature type="chain" id="PRO_5016710907" description="NADH dehydrogenase subunit E" evidence="1">
    <location>
        <begin position="19"/>
        <end position="95"/>
    </location>
</feature>